<evidence type="ECO:0000313" key="3">
    <source>
        <dbReference type="EMBL" id="SMX29513.1"/>
    </source>
</evidence>
<accession>A0A238JGI6</accession>
<dbReference type="OrthoDB" id="7390113at2"/>
<evidence type="ECO:0000313" key="4">
    <source>
        <dbReference type="Proteomes" id="UP000225972"/>
    </source>
</evidence>
<evidence type="ECO:0000256" key="1">
    <source>
        <dbReference type="ARBA" id="ARBA00022737"/>
    </source>
</evidence>
<gene>
    <name evidence="3" type="ORF">TRP8649_03649</name>
</gene>
<dbReference type="EMBL" id="FXXP01000002">
    <property type="protein sequence ID" value="SMX29513.1"/>
    <property type="molecule type" value="Genomic_DNA"/>
</dbReference>
<evidence type="ECO:0000259" key="2">
    <source>
        <dbReference type="Pfam" id="PF13271"/>
    </source>
</evidence>
<reference evidence="4" key="1">
    <citation type="submission" date="2017-05" db="EMBL/GenBank/DDBJ databases">
        <authorList>
            <person name="Rodrigo-Torres L."/>
            <person name="Arahal R. D."/>
            <person name="Lucena T."/>
        </authorList>
    </citation>
    <scope>NUCLEOTIDE SEQUENCE [LARGE SCALE GENOMIC DNA]</scope>
    <source>
        <strain evidence="4">CECT 8649</strain>
    </source>
</reference>
<keyword evidence="4" id="KW-1185">Reference proteome</keyword>
<dbReference type="PANTHER" id="PTHR19860:SF40">
    <property type="entry name" value="WD40 REPEAT-CONTAINING PROTEIN"/>
    <property type="match status" value="1"/>
</dbReference>
<sequence length="849" mass="93354">MTRTIFISSTFHDMQHERDLLARRVFPNLRSRFETPAAPIRERDLRWGVTQTMAQDGGAVGVCLNGVADCFPYFLGIVGHRCGWQPEPAAVAAYQALLPCDLPHEFGLTGLEIAAAAKLAQGQARTFPVLLRDLALSEELGHAVEEMGLFKDWMLSHPNLRVIPYHSLEEFAELAFEAMATQLSEGTAQPQGLACSAALPRCQVLQTLNTASKPGASLILTGPEGCGLSWIAQVWARQAGAQRVLDGRRLSLEANKVPVLPLQTGLWHRIIRWLRTLFARGRPRSAWSRTVYDHFEAGFRTEAHASLAAIAGVPKIHETRLVVTRNARLLQEAQSAGWRIVNARSPNRDEILAFSAAYLAGFGKRLETSQVNLLACAPWLPDIRLTRIVLDELRRFGSMETLSERLESLVALPSHHAVLGDIMASFKSVLPAAWAPSIEPMLLAMSYSLRGLSELDCRAIAALSVDQPEADLLPSHLWTSFRQAFGAAISDQNGRVDIGSDGAKDYTSHLAETSPELRIRAEAAFTAWLQTALPEQQALETPRFALRTGSAKALAHCLQDNQMVGLILDQGEVFLEGWLETLPADLQQQTLIIWETSHAQFMPQQALPLGLMCLRVSENTVGAALLQRAATADATRPMAELTLALLNKDTEALSRTASAIDWSTQYPKPEDTSAALFVLTAIAEDLLEIETTDLKRVQKAIPLWARRSAPEVAAQLWQLLGQISLTFAAWRDAARFFERAEGLCRQTGNASALIVALERRSTACMEFNSFKQARRSAQDAKGLARQMGLLRLEGLAIERLIEIEIATARFPEADQLALEYLERSRDGVGSAARARELNEKILVASSGSN</sequence>
<dbReference type="InterPro" id="IPR011990">
    <property type="entry name" value="TPR-like_helical_dom_sf"/>
</dbReference>
<dbReference type="InterPro" id="IPR051191">
    <property type="entry name" value="DCAF12"/>
</dbReference>
<name>A0A238JGI6_9RHOB</name>
<dbReference type="Gene3D" id="1.25.40.10">
    <property type="entry name" value="Tetratricopeptide repeat domain"/>
    <property type="match status" value="1"/>
</dbReference>
<protein>
    <recommendedName>
        <fullName evidence="2">DUF4062 domain-containing protein</fullName>
    </recommendedName>
</protein>
<dbReference type="GO" id="GO:0080008">
    <property type="term" value="C:Cul4-RING E3 ubiquitin ligase complex"/>
    <property type="evidence" value="ECO:0007669"/>
    <property type="project" value="TreeGrafter"/>
</dbReference>
<dbReference type="PANTHER" id="PTHR19860">
    <property type="entry name" value="DDB1- AND CUL4-ASSOCIATED FACTOR 12-RELATED"/>
    <property type="match status" value="1"/>
</dbReference>
<keyword evidence="1" id="KW-0677">Repeat</keyword>
<dbReference type="AlphaFoldDB" id="A0A238JGI6"/>
<dbReference type="InterPro" id="IPR025139">
    <property type="entry name" value="DUF4062"/>
</dbReference>
<dbReference type="RefSeq" id="WP_099247579.1">
    <property type="nucleotide sequence ID" value="NZ_FXXP01000002.1"/>
</dbReference>
<dbReference type="Pfam" id="PF13271">
    <property type="entry name" value="DUF4062"/>
    <property type="match status" value="1"/>
</dbReference>
<organism evidence="3 4">
    <name type="scientific">Pelagimonas phthalicica</name>
    <dbReference type="NCBI Taxonomy" id="1037362"/>
    <lineage>
        <taxon>Bacteria</taxon>
        <taxon>Pseudomonadati</taxon>
        <taxon>Pseudomonadota</taxon>
        <taxon>Alphaproteobacteria</taxon>
        <taxon>Rhodobacterales</taxon>
        <taxon>Roseobacteraceae</taxon>
        <taxon>Pelagimonas</taxon>
    </lineage>
</organism>
<feature type="domain" description="DUF4062" evidence="2">
    <location>
        <begin position="5"/>
        <end position="86"/>
    </location>
</feature>
<proteinExistence type="predicted"/>
<dbReference type="Proteomes" id="UP000225972">
    <property type="component" value="Unassembled WGS sequence"/>
</dbReference>